<organism evidence="2 3">
    <name type="scientific">Acetohalobium arabaticum (strain ATCC 49924 / DSM 5501 / Z-7288)</name>
    <dbReference type="NCBI Taxonomy" id="574087"/>
    <lineage>
        <taxon>Bacteria</taxon>
        <taxon>Bacillati</taxon>
        <taxon>Bacillota</taxon>
        <taxon>Clostridia</taxon>
        <taxon>Halanaerobiales</taxon>
        <taxon>Halobacteroidaceae</taxon>
        <taxon>Acetohalobium</taxon>
    </lineage>
</organism>
<name>D9QRM8_ACEAZ</name>
<dbReference type="AlphaFoldDB" id="D9QRM8"/>
<reference evidence="2 3" key="1">
    <citation type="journal article" date="2010" name="Stand. Genomic Sci.">
        <title>Complete genome sequence of Acetohalobium arabaticum type strain (Z-7288).</title>
        <authorList>
            <person name="Sikorski J."/>
            <person name="Lapidus A."/>
            <person name="Chertkov O."/>
            <person name="Lucas S."/>
            <person name="Copeland A."/>
            <person name="Glavina Del Rio T."/>
            <person name="Nolan M."/>
            <person name="Tice H."/>
            <person name="Cheng J.F."/>
            <person name="Han C."/>
            <person name="Brambilla E."/>
            <person name="Pitluck S."/>
            <person name="Liolios K."/>
            <person name="Ivanova N."/>
            <person name="Mavromatis K."/>
            <person name="Mikhailova N."/>
            <person name="Pati A."/>
            <person name="Bruce D."/>
            <person name="Detter C."/>
            <person name="Tapia R."/>
            <person name="Goodwin L."/>
            <person name="Chen A."/>
            <person name="Palaniappan K."/>
            <person name="Land M."/>
            <person name="Hauser L."/>
            <person name="Chang Y.J."/>
            <person name="Jeffries C.D."/>
            <person name="Rohde M."/>
            <person name="Goker M."/>
            <person name="Spring S."/>
            <person name="Woyke T."/>
            <person name="Bristow J."/>
            <person name="Eisen J.A."/>
            <person name="Markowitz V."/>
            <person name="Hugenholtz P."/>
            <person name="Kyrpides N.C."/>
            <person name="Klenk H.P."/>
        </authorList>
    </citation>
    <scope>NUCLEOTIDE SEQUENCE [LARGE SCALE GENOMIC DNA]</scope>
    <source>
        <strain evidence="3">ATCC 49924 / DSM 5501 / Z-7288</strain>
    </source>
</reference>
<dbReference type="RefSeq" id="WP_013278614.1">
    <property type="nucleotide sequence ID" value="NC_014378.1"/>
</dbReference>
<protein>
    <recommendedName>
        <fullName evidence="1">tRNA (guanine-N(1)-)-methyltransferase C-terminal domain-containing protein</fullName>
    </recommendedName>
</protein>
<dbReference type="EMBL" id="CP002105">
    <property type="protein sequence ID" value="ADL13169.1"/>
    <property type="molecule type" value="Genomic_DNA"/>
</dbReference>
<evidence type="ECO:0000313" key="3">
    <source>
        <dbReference type="Proteomes" id="UP000001661"/>
    </source>
</evidence>
<sequence>MAVISEIYLSLIHNPVYNKNMEVITTTVTNFDLHDIARVSRTYNLDKYYIVNHLDSQQEFVKKMQNYWSSDFGAEYNSDRQEAFKVVEIKPDLEAVLNEIEAETGKEPVVIATDARKYENTIGYKDLRDDIATDQRPYLILLGTGWGLTQEVIEEADYILEPIYGRGDYNHLSVRSAASIILDRLVGEEWWR</sequence>
<dbReference type="STRING" id="574087.Acear_1664"/>
<dbReference type="SUPFAM" id="SSF75217">
    <property type="entry name" value="alpha/beta knot"/>
    <property type="match status" value="1"/>
</dbReference>
<dbReference type="InterPro" id="IPR029028">
    <property type="entry name" value="Alpha/beta_knot_MTases"/>
</dbReference>
<dbReference type="eggNOG" id="COG4752">
    <property type="taxonomic scope" value="Bacteria"/>
</dbReference>
<feature type="domain" description="tRNA (guanine-N(1)-)-methyltransferase C-terminal" evidence="1">
    <location>
        <begin position="7"/>
        <end position="187"/>
    </location>
</feature>
<keyword evidence="3" id="KW-1185">Reference proteome</keyword>
<dbReference type="KEGG" id="aar:Acear_1664"/>
<evidence type="ECO:0000259" key="1">
    <source>
        <dbReference type="Pfam" id="PF09936"/>
    </source>
</evidence>
<evidence type="ECO:0000313" key="2">
    <source>
        <dbReference type="EMBL" id="ADL13169.1"/>
    </source>
</evidence>
<accession>D9QRM8</accession>
<dbReference type="CDD" id="cd18085">
    <property type="entry name" value="TM1570-like"/>
    <property type="match status" value="1"/>
</dbReference>
<dbReference type="Pfam" id="PF09936">
    <property type="entry name" value="Methyltrn_RNA_4"/>
    <property type="match status" value="1"/>
</dbReference>
<dbReference type="Proteomes" id="UP000001661">
    <property type="component" value="Chromosome"/>
</dbReference>
<proteinExistence type="predicted"/>
<gene>
    <name evidence="2" type="ordered locus">Acear_1664</name>
</gene>
<dbReference type="HOGENOM" id="CLU_1414575_0_0_9"/>
<dbReference type="InterPro" id="IPR019230">
    <property type="entry name" value="RNA_MeTrfase_C_dom"/>
</dbReference>
<dbReference type="InterPro" id="IPR029026">
    <property type="entry name" value="tRNA_m1G_MTases_N"/>
</dbReference>
<dbReference type="Gene3D" id="3.40.1280.10">
    <property type="match status" value="1"/>
</dbReference>